<evidence type="ECO:0000256" key="3">
    <source>
        <dbReference type="SAM" id="MobiDB-lite"/>
    </source>
</evidence>
<dbReference type="SUPFAM" id="SSF52402">
    <property type="entry name" value="Adenine nucleotide alpha hydrolases-like"/>
    <property type="match status" value="1"/>
</dbReference>
<gene>
    <name evidence="5" type="ORF">ACFSBX_01575</name>
</gene>
<dbReference type="EMBL" id="JBHUDK010000002">
    <property type="protein sequence ID" value="MFD1597652.1"/>
    <property type="molecule type" value="Genomic_DNA"/>
</dbReference>
<evidence type="ECO:0000256" key="1">
    <source>
        <dbReference type="ARBA" id="ARBA00022741"/>
    </source>
</evidence>
<dbReference type="Gene3D" id="3.40.50.620">
    <property type="entry name" value="HUPs"/>
    <property type="match status" value="1"/>
</dbReference>
<sequence>MVRDGGPSDRGTGDGVDSGTGGPVPATEVDGADPDTVRDAIETGEPLPGTAGFAGVVDGRLVRDVLGRRPLFVERADRSAWAFDPGALSDPVSVPAGTVTPLGDFPPDAPSGNDGSDAVWALPDPEPNGDDRDALRAVREAVLDRTRAVGVGSVSEAVDARDLDDVAVAFSGGVDSSVVAAGLPDAPCYVAGFEGCHDVAAAREAAEAMDRDLRVVELTHDDIRATVPRLAAATGRTNPMDLSIALPLYLVGERAAADGFDRLALGQGADELFGGYAKVEKAPEDPRVDADTVRGARRETLATIPEQVERDVVALRAAGIEPVAPLLHDDVVAAALELPGRLLVEGDQRKVALREAARDVVPESVRTADKKAVQYGTYVSRELDRLARRAGFKRRMENHVERYVRELVGDGPVRPPEDEAGGSGSGD</sequence>
<feature type="compositionally biased region" description="Gly residues" evidence="3">
    <location>
        <begin position="13"/>
        <end position="22"/>
    </location>
</feature>
<evidence type="ECO:0000313" key="6">
    <source>
        <dbReference type="Proteomes" id="UP001597085"/>
    </source>
</evidence>
<dbReference type="Pfam" id="PF00733">
    <property type="entry name" value="Asn_synthase"/>
    <property type="match status" value="2"/>
</dbReference>
<keyword evidence="2" id="KW-0067">ATP-binding</keyword>
<accession>A0ABD6CKL0</accession>
<dbReference type="PANTHER" id="PTHR11772">
    <property type="entry name" value="ASPARAGINE SYNTHETASE"/>
    <property type="match status" value="1"/>
</dbReference>
<comment type="caution">
    <text evidence="5">The sequence shown here is derived from an EMBL/GenBank/DDBJ whole genome shotgun (WGS) entry which is preliminary data.</text>
</comment>
<proteinExistence type="predicted"/>
<dbReference type="AlphaFoldDB" id="A0ABD6CKL0"/>
<keyword evidence="1" id="KW-0547">Nucleotide-binding</keyword>
<reference evidence="5 6" key="1">
    <citation type="journal article" date="2019" name="Int. J. Syst. Evol. Microbiol.">
        <title>The Global Catalogue of Microorganisms (GCM) 10K type strain sequencing project: providing services to taxonomists for standard genome sequencing and annotation.</title>
        <authorList>
            <consortium name="The Broad Institute Genomics Platform"/>
            <consortium name="The Broad Institute Genome Sequencing Center for Infectious Disease"/>
            <person name="Wu L."/>
            <person name="Ma J."/>
        </authorList>
    </citation>
    <scope>NUCLEOTIDE SEQUENCE [LARGE SCALE GENOMIC DNA]</scope>
    <source>
        <strain evidence="5 6">CGMCC 1.12121</strain>
    </source>
</reference>
<dbReference type="InterPro" id="IPR050795">
    <property type="entry name" value="Asn_Synthetase"/>
</dbReference>
<keyword evidence="6" id="KW-1185">Reference proteome</keyword>
<feature type="domain" description="Asparagine synthetase" evidence="4">
    <location>
        <begin position="300"/>
        <end position="394"/>
    </location>
</feature>
<name>A0ABD6CKL0_9EURY</name>
<dbReference type="RefSeq" id="WP_390276613.1">
    <property type="nucleotide sequence ID" value="NZ_JBHUDK010000002.1"/>
</dbReference>
<dbReference type="PANTHER" id="PTHR11772:SF2">
    <property type="entry name" value="ASPARAGINE SYNTHETASE [GLUTAMINE-HYDROLYZING]"/>
    <property type="match status" value="1"/>
</dbReference>
<evidence type="ECO:0000256" key="2">
    <source>
        <dbReference type="ARBA" id="ARBA00022840"/>
    </source>
</evidence>
<evidence type="ECO:0000313" key="5">
    <source>
        <dbReference type="EMBL" id="MFD1597652.1"/>
    </source>
</evidence>
<dbReference type="InterPro" id="IPR014729">
    <property type="entry name" value="Rossmann-like_a/b/a_fold"/>
</dbReference>
<dbReference type="GO" id="GO:0005524">
    <property type="term" value="F:ATP binding"/>
    <property type="evidence" value="ECO:0007669"/>
    <property type="project" value="UniProtKB-KW"/>
</dbReference>
<evidence type="ECO:0000259" key="4">
    <source>
        <dbReference type="Pfam" id="PF00733"/>
    </source>
</evidence>
<protein>
    <submittedName>
        <fullName evidence="5">Asparagine synthase C-terminal domain-containing protein</fullName>
    </submittedName>
</protein>
<dbReference type="CDD" id="cd01991">
    <property type="entry name" value="Asn_synthase_B_C"/>
    <property type="match status" value="1"/>
</dbReference>
<feature type="region of interest" description="Disordered" evidence="3">
    <location>
        <begin position="408"/>
        <end position="427"/>
    </location>
</feature>
<feature type="region of interest" description="Disordered" evidence="3">
    <location>
        <begin position="1"/>
        <end position="52"/>
    </location>
</feature>
<dbReference type="InterPro" id="IPR001962">
    <property type="entry name" value="Asn_synthase"/>
</dbReference>
<dbReference type="Proteomes" id="UP001597085">
    <property type="component" value="Unassembled WGS sequence"/>
</dbReference>
<feature type="domain" description="Asparagine synthetase" evidence="4">
    <location>
        <begin position="156"/>
        <end position="284"/>
    </location>
</feature>
<organism evidence="5 6">
    <name type="scientific">Halobellus rarus</name>
    <dbReference type="NCBI Taxonomy" id="1126237"/>
    <lineage>
        <taxon>Archaea</taxon>
        <taxon>Methanobacteriati</taxon>
        <taxon>Methanobacteriota</taxon>
        <taxon>Stenosarchaea group</taxon>
        <taxon>Halobacteria</taxon>
        <taxon>Halobacteriales</taxon>
        <taxon>Haloferacaceae</taxon>
        <taxon>Halobellus</taxon>
    </lineage>
</organism>